<dbReference type="Proteomes" id="UP000004038">
    <property type="component" value="Unassembled WGS sequence"/>
</dbReference>
<organism evidence="2 3">
    <name type="scientific">Sinorhizobium meliloti CCNWSX0020</name>
    <dbReference type="NCBI Taxonomy" id="1107881"/>
    <lineage>
        <taxon>Bacteria</taxon>
        <taxon>Pseudomonadati</taxon>
        <taxon>Pseudomonadota</taxon>
        <taxon>Alphaproteobacteria</taxon>
        <taxon>Hyphomicrobiales</taxon>
        <taxon>Rhizobiaceae</taxon>
        <taxon>Sinorhizobium/Ensifer group</taxon>
        <taxon>Sinorhizobium</taxon>
    </lineage>
</organism>
<accession>H0FZ16</accession>
<dbReference type="EMBL" id="AGVV01000019">
    <property type="protein sequence ID" value="EHK77696.1"/>
    <property type="molecule type" value="Genomic_DNA"/>
</dbReference>
<dbReference type="PATRIC" id="fig|1107881.3.peg.2483"/>
<evidence type="ECO:0000313" key="2">
    <source>
        <dbReference type="EMBL" id="EHK77696.1"/>
    </source>
</evidence>
<protein>
    <submittedName>
        <fullName evidence="2">Uncharacterized protein</fullName>
    </submittedName>
</protein>
<gene>
    <name evidence="2" type="ORF">SM0020_12250</name>
</gene>
<proteinExistence type="predicted"/>
<reference evidence="2 3" key="1">
    <citation type="journal article" date="2012" name="J. Bacteriol.">
        <title>Draft Genome Sequence of Sinorhizobium meliloti CCNWSX0020, a Nitrogen-Fixing Symbiont with Copper Tolerance Capability Isolated from Lead-Zinc Mine Tailings.</title>
        <authorList>
            <person name="Li Z."/>
            <person name="Ma Z."/>
            <person name="Hao X."/>
            <person name="Wei G."/>
        </authorList>
    </citation>
    <scope>NUCLEOTIDE SEQUENCE [LARGE SCALE GENOMIC DNA]</scope>
    <source>
        <strain evidence="2 3">CCNWSX0020</strain>
    </source>
</reference>
<name>H0FZ16_RHIML</name>
<dbReference type="AlphaFoldDB" id="H0FZ16"/>
<feature type="region of interest" description="Disordered" evidence="1">
    <location>
        <begin position="32"/>
        <end position="93"/>
    </location>
</feature>
<feature type="compositionally biased region" description="Basic and acidic residues" evidence="1">
    <location>
        <begin position="268"/>
        <end position="280"/>
    </location>
</feature>
<evidence type="ECO:0000313" key="3">
    <source>
        <dbReference type="Proteomes" id="UP000004038"/>
    </source>
</evidence>
<sequence>MRPNDELSSEKLRADSGAVLLAGRSPGAFVFSGIGPKITLAPEGGSGGGGGSGGEGGDGAGAGENSGGSGAEGGDGGNGGDAQPPARPDYIPENFWDAEKGFKADDFNALVAFKAEHDANLAQVPDSADKYEVKLPQDFKLPDGFKLPEGQEAIINPDDPRVAAVREYAHANKFSQAQFEGLIALGAQADITEMSRLSEAVEEQRTQLGSKAQDRINAVTSWLGAKLGGELANALVPLMYTAKSVQAFESLMRLNRGDVPGTPGAGRDAGRTEVSDEDYAKMSPVEKINYARQHSK</sequence>
<feature type="region of interest" description="Disordered" evidence="1">
    <location>
        <begin position="255"/>
        <end position="296"/>
    </location>
</feature>
<feature type="compositionally biased region" description="Gly residues" evidence="1">
    <location>
        <begin position="44"/>
        <end position="80"/>
    </location>
</feature>
<dbReference type="RefSeq" id="WP_004435119.1">
    <property type="nucleotide sequence ID" value="NZ_AGVV01000019.1"/>
</dbReference>
<evidence type="ECO:0000256" key="1">
    <source>
        <dbReference type="SAM" id="MobiDB-lite"/>
    </source>
</evidence>